<accession>A0A1M5RBL7</accession>
<evidence type="ECO:0000313" key="1">
    <source>
        <dbReference type="EMBL" id="SHH23744.1"/>
    </source>
</evidence>
<reference evidence="1 2" key="1">
    <citation type="submission" date="2016-11" db="EMBL/GenBank/DDBJ databases">
        <authorList>
            <person name="Jaros S."/>
            <person name="Januszkiewicz K."/>
            <person name="Wedrychowicz H."/>
        </authorList>
    </citation>
    <scope>NUCLEOTIDE SEQUENCE [LARGE SCALE GENOMIC DNA]</scope>
    <source>
        <strain evidence="1 2">DSM 9297</strain>
    </source>
</reference>
<dbReference type="AlphaFoldDB" id="A0A1M5RBL7"/>
<dbReference type="Proteomes" id="UP000184357">
    <property type="component" value="Unassembled WGS sequence"/>
</dbReference>
<name>A0A1M5RBL7_9EURY</name>
<sequence>MPSPLPIVYLHTSNGGGIRGSIRFQKLVFLAQEESEIPKNYQFVPYKFGPYSYRLEQDIEEWRRREHIDRNRTKNSSGNYRVDYSLKPDGVKAAIDLQKVDGFKRVFDEAEKINSEYGQERLSDLLEYVYRKYPQYTDESTLDIKRLFDESTTSQFTEEDTSQIGPFSHINKVDQREGKVAGLDTSFVRQLLEIGNEFQATLERISDTSLSIYWRSETPSFDSFMRALERDEMVTANSMTEIRSTESEDWIRGKYGELSDSVTRETCQFIRVTAEESSYVISWESGRVLDNDEITIFVKESDADYRELRSALVQYATATGLDTEITPLDRMSTADELITESFRQTAKFAIS</sequence>
<evidence type="ECO:0000313" key="2">
    <source>
        <dbReference type="Proteomes" id="UP000184357"/>
    </source>
</evidence>
<dbReference type="EMBL" id="FQWV01000005">
    <property type="protein sequence ID" value="SHH23744.1"/>
    <property type="molecule type" value="Genomic_DNA"/>
</dbReference>
<proteinExistence type="predicted"/>
<organism evidence="1 2">
    <name type="scientific">Halobaculum gomorrense</name>
    <dbReference type="NCBI Taxonomy" id="43928"/>
    <lineage>
        <taxon>Archaea</taxon>
        <taxon>Methanobacteriati</taxon>
        <taxon>Methanobacteriota</taxon>
        <taxon>Stenosarchaea group</taxon>
        <taxon>Halobacteria</taxon>
        <taxon>Halobacteriales</taxon>
        <taxon>Haloferacaceae</taxon>
        <taxon>Halobaculum</taxon>
    </lineage>
</organism>
<gene>
    <name evidence="1" type="ORF">SAMN05443636_2132</name>
</gene>
<protein>
    <submittedName>
        <fullName evidence="1">Uncharacterized protein</fullName>
    </submittedName>
</protein>
<keyword evidence="2" id="KW-1185">Reference proteome</keyword>
<dbReference type="RefSeq" id="WP_143165412.1">
    <property type="nucleotide sequence ID" value="NZ_FQWV01000005.1"/>
</dbReference>
<dbReference type="OrthoDB" id="34535at2157"/>
<dbReference type="STRING" id="43928.SAMN05443636_2132"/>